<dbReference type="Proteomes" id="UP000004816">
    <property type="component" value="Unassembled WGS sequence"/>
</dbReference>
<keyword evidence="5" id="KW-1185">Reference proteome</keyword>
<protein>
    <recommendedName>
        <fullName evidence="3">Activator of Hsp90 ATPase homologue 1/2-like C-terminal domain-containing protein</fullName>
    </recommendedName>
</protein>
<dbReference type="EMBL" id="ACZI02000001">
    <property type="protein sequence ID" value="EFV11863.1"/>
    <property type="molecule type" value="Genomic_DNA"/>
</dbReference>
<comment type="caution">
    <text evidence="4">The sequence shown here is derived from an EMBL/GenBank/DDBJ whole genome shotgun (WGS) entry which is preliminary data.</text>
</comment>
<name>E5XV27_SEGRC</name>
<comment type="similarity">
    <text evidence="1">Belongs to the AHA1 family.</text>
</comment>
<feature type="domain" description="Activator of Hsp90 ATPase homologue 1/2-like C-terminal" evidence="3">
    <location>
        <begin position="32"/>
        <end position="142"/>
    </location>
</feature>
<dbReference type="STRING" id="679197.HMPREF9336_03349"/>
<dbReference type="eggNOG" id="COG3832">
    <property type="taxonomic scope" value="Bacteria"/>
</dbReference>
<feature type="region of interest" description="Disordered" evidence="2">
    <location>
        <begin position="172"/>
        <end position="201"/>
    </location>
</feature>
<dbReference type="InterPro" id="IPR013538">
    <property type="entry name" value="ASHA1/2-like_C"/>
</dbReference>
<sequence>MIETPALHGLPTAHFEESAGLYAVVVFELHFDLPLERVWAAVTEPEELAHWFPSKVSADLRRGGRIEFSEDPNVPPTYGEVTDVQRLARFAYTWGEDEIVQELTSADGTTALHFIHVLGSRDTAARTAAGWTVCLQELVKHLAGDAADGPHSGTAAPWRPIYEEYVALGFPHGAPIPGQPEAPDDASGLASGDERGAKRFG</sequence>
<dbReference type="AlphaFoldDB" id="E5XV27"/>
<dbReference type="OrthoDB" id="9803476at2"/>
<accession>E5XV27</accession>
<reference evidence="4 5" key="1">
    <citation type="journal article" date="2011" name="Stand. Genomic Sci.">
        <title>High quality draft genome sequence of Segniliparus rugosus CDC 945(T)= (ATCC BAA-974(T)).</title>
        <authorList>
            <person name="Earl A.M."/>
            <person name="Desjardins C.A."/>
            <person name="Fitzgerald M.G."/>
            <person name="Arachchi H.M."/>
            <person name="Zeng Q."/>
            <person name="Mehta T."/>
            <person name="Griggs A."/>
            <person name="Birren B.W."/>
            <person name="Toney N.C."/>
            <person name="Carr J."/>
            <person name="Posey J."/>
            <person name="Butler W.R."/>
        </authorList>
    </citation>
    <scope>NUCLEOTIDE SEQUENCE [LARGE SCALE GENOMIC DNA]</scope>
    <source>
        <strain evidence="5">ATCC BAA-974 / DSM 45345 / CCUG 50838 / CIP 108380 / JCM 13579 / CDC 945</strain>
    </source>
</reference>
<evidence type="ECO:0000256" key="2">
    <source>
        <dbReference type="SAM" id="MobiDB-lite"/>
    </source>
</evidence>
<proteinExistence type="inferred from homology"/>
<evidence type="ECO:0000256" key="1">
    <source>
        <dbReference type="ARBA" id="ARBA00006817"/>
    </source>
</evidence>
<feature type="compositionally biased region" description="Basic and acidic residues" evidence="2">
    <location>
        <begin position="192"/>
        <end position="201"/>
    </location>
</feature>
<evidence type="ECO:0000313" key="5">
    <source>
        <dbReference type="Proteomes" id="UP000004816"/>
    </source>
</evidence>
<dbReference type="InterPro" id="IPR023393">
    <property type="entry name" value="START-like_dom_sf"/>
</dbReference>
<dbReference type="HOGENOM" id="CLU_108923_3_0_11"/>
<gene>
    <name evidence="4" type="ORF">HMPREF9336_03349</name>
</gene>
<dbReference type="Gene3D" id="3.30.530.20">
    <property type="match status" value="1"/>
</dbReference>
<evidence type="ECO:0000313" key="4">
    <source>
        <dbReference type="EMBL" id="EFV11863.1"/>
    </source>
</evidence>
<dbReference type="RefSeq" id="WP_007472294.1">
    <property type="nucleotide sequence ID" value="NZ_KI391953.1"/>
</dbReference>
<organism evidence="4 5">
    <name type="scientific">Segniliparus rugosus (strain ATCC BAA-974 / DSM 45345 / CCUG 50838 / CIP 108380 / JCM 13579 / CDC 945)</name>
    <dbReference type="NCBI Taxonomy" id="679197"/>
    <lineage>
        <taxon>Bacteria</taxon>
        <taxon>Bacillati</taxon>
        <taxon>Actinomycetota</taxon>
        <taxon>Actinomycetes</taxon>
        <taxon>Mycobacteriales</taxon>
        <taxon>Segniliparaceae</taxon>
        <taxon>Segniliparus</taxon>
    </lineage>
</organism>
<dbReference type="SUPFAM" id="SSF55961">
    <property type="entry name" value="Bet v1-like"/>
    <property type="match status" value="1"/>
</dbReference>
<dbReference type="Pfam" id="PF08327">
    <property type="entry name" value="AHSA1"/>
    <property type="match status" value="1"/>
</dbReference>
<evidence type="ECO:0000259" key="3">
    <source>
        <dbReference type="Pfam" id="PF08327"/>
    </source>
</evidence>